<comment type="caution">
    <text evidence="2">The sequence shown here is derived from an EMBL/GenBank/DDBJ whole genome shotgun (WGS) entry which is preliminary data.</text>
</comment>
<proteinExistence type="predicted"/>
<feature type="compositionally biased region" description="Polar residues" evidence="1">
    <location>
        <begin position="25"/>
        <end position="36"/>
    </location>
</feature>
<keyword evidence="3" id="KW-1185">Reference proteome</keyword>
<sequence length="68" mass="7857">MVELAESSRRPRRQEVEHRSDPLPQETTPTVRTTQADAPPPSPEFREVSTAEQLREKEYVRDLCSTCM</sequence>
<organism evidence="2 3">
    <name type="scientific">Platanthera guangdongensis</name>
    <dbReference type="NCBI Taxonomy" id="2320717"/>
    <lineage>
        <taxon>Eukaryota</taxon>
        <taxon>Viridiplantae</taxon>
        <taxon>Streptophyta</taxon>
        <taxon>Embryophyta</taxon>
        <taxon>Tracheophyta</taxon>
        <taxon>Spermatophyta</taxon>
        <taxon>Magnoliopsida</taxon>
        <taxon>Liliopsida</taxon>
        <taxon>Asparagales</taxon>
        <taxon>Orchidaceae</taxon>
        <taxon>Orchidoideae</taxon>
        <taxon>Orchideae</taxon>
        <taxon>Orchidinae</taxon>
        <taxon>Platanthera</taxon>
    </lineage>
</organism>
<dbReference type="EMBL" id="JBBWWR010000013">
    <property type="protein sequence ID" value="KAK8955672.1"/>
    <property type="molecule type" value="Genomic_DNA"/>
</dbReference>
<evidence type="ECO:0000313" key="2">
    <source>
        <dbReference type="EMBL" id="KAK8955672.1"/>
    </source>
</evidence>
<evidence type="ECO:0000313" key="3">
    <source>
        <dbReference type="Proteomes" id="UP001412067"/>
    </source>
</evidence>
<accession>A0ABR2M019</accession>
<reference evidence="2 3" key="1">
    <citation type="journal article" date="2022" name="Nat. Plants">
        <title>Genomes of leafy and leafless Platanthera orchids illuminate the evolution of mycoheterotrophy.</title>
        <authorList>
            <person name="Li M.H."/>
            <person name="Liu K.W."/>
            <person name="Li Z."/>
            <person name="Lu H.C."/>
            <person name="Ye Q.L."/>
            <person name="Zhang D."/>
            <person name="Wang J.Y."/>
            <person name="Li Y.F."/>
            <person name="Zhong Z.M."/>
            <person name="Liu X."/>
            <person name="Yu X."/>
            <person name="Liu D.K."/>
            <person name="Tu X.D."/>
            <person name="Liu B."/>
            <person name="Hao Y."/>
            <person name="Liao X.Y."/>
            <person name="Jiang Y.T."/>
            <person name="Sun W.H."/>
            <person name="Chen J."/>
            <person name="Chen Y.Q."/>
            <person name="Ai Y."/>
            <person name="Zhai J.W."/>
            <person name="Wu S.S."/>
            <person name="Zhou Z."/>
            <person name="Hsiao Y.Y."/>
            <person name="Wu W.L."/>
            <person name="Chen Y.Y."/>
            <person name="Lin Y.F."/>
            <person name="Hsu J.L."/>
            <person name="Li C.Y."/>
            <person name="Wang Z.W."/>
            <person name="Zhao X."/>
            <person name="Zhong W.Y."/>
            <person name="Ma X.K."/>
            <person name="Ma L."/>
            <person name="Huang J."/>
            <person name="Chen G.Z."/>
            <person name="Huang M.Z."/>
            <person name="Huang L."/>
            <person name="Peng D.H."/>
            <person name="Luo Y.B."/>
            <person name="Zou S.Q."/>
            <person name="Chen S.P."/>
            <person name="Lan S."/>
            <person name="Tsai W.C."/>
            <person name="Van de Peer Y."/>
            <person name="Liu Z.J."/>
        </authorList>
    </citation>
    <scope>NUCLEOTIDE SEQUENCE [LARGE SCALE GENOMIC DNA]</scope>
    <source>
        <strain evidence="2">Lor288</strain>
    </source>
</reference>
<feature type="region of interest" description="Disordered" evidence="1">
    <location>
        <begin position="1"/>
        <end position="51"/>
    </location>
</feature>
<dbReference type="Proteomes" id="UP001412067">
    <property type="component" value="Unassembled WGS sequence"/>
</dbReference>
<gene>
    <name evidence="2" type="ORF">KSP40_PGU015494</name>
</gene>
<feature type="compositionally biased region" description="Basic and acidic residues" evidence="1">
    <location>
        <begin position="1"/>
        <end position="21"/>
    </location>
</feature>
<protein>
    <submittedName>
        <fullName evidence="2">Uncharacterized protein</fullName>
    </submittedName>
</protein>
<name>A0ABR2M019_9ASPA</name>
<evidence type="ECO:0000256" key="1">
    <source>
        <dbReference type="SAM" id="MobiDB-lite"/>
    </source>
</evidence>